<organism evidence="7 8">
    <name type="scientific">Penicillium oxalicum (strain 114-2 / CGMCC 5302)</name>
    <name type="common">Penicillium decumbens</name>
    <dbReference type="NCBI Taxonomy" id="933388"/>
    <lineage>
        <taxon>Eukaryota</taxon>
        <taxon>Fungi</taxon>
        <taxon>Dikarya</taxon>
        <taxon>Ascomycota</taxon>
        <taxon>Pezizomycotina</taxon>
        <taxon>Eurotiomycetes</taxon>
        <taxon>Eurotiomycetidae</taxon>
        <taxon>Eurotiales</taxon>
        <taxon>Aspergillaceae</taxon>
        <taxon>Penicillium</taxon>
    </lineage>
</organism>
<name>S7ZAD1_PENO1</name>
<dbReference type="GO" id="GO:0046589">
    <property type="term" value="F:ribonuclease T1 activity"/>
    <property type="evidence" value="ECO:0007669"/>
    <property type="project" value="UniProtKB-EC"/>
</dbReference>
<evidence type="ECO:0000256" key="3">
    <source>
        <dbReference type="ARBA" id="ARBA00022801"/>
    </source>
</evidence>
<dbReference type="PhylomeDB" id="S7ZAD1"/>
<sequence>MLFNAKSIVLYGLIALSSASPLAEFSKRAKISDYKCPDGEEISESDIRKAFHECRRLDDGSIGKYPAYFGNQNNGEKVLANVPDGTDLREFPIIKDGVYTSGSPGKYRVVTDYKDNRGDFRGVIQHTGATVGGAYTACEKI</sequence>
<dbReference type="PANTHER" id="PTHR42104">
    <property type="entry name" value="EXTRACELLULAR GUANYL-SPECIFIC RIBONUCLEASE RNTA (AFU_ORTHOLOGUE AFUA_4G03230)"/>
    <property type="match status" value="1"/>
</dbReference>
<gene>
    <name evidence="7" type="ORF">PDE_02117</name>
</gene>
<dbReference type="HOGENOM" id="CLU_067154_0_0_1"/>
<feature type="chain" id="PRO_5004547899" evidence="6">
    <location>
        <begin position="20"/>
        <end position="141"/>
    </location>
</feature>
<dbReference type="GO" id="GO:0003723">
    <property type="term" value="F:RNA binding"/>
    <property type="evidence" value="ECO:0007669"/>
    <property type="project" value="InterPro"/>
</dbReference>
<dbReference type="GO" id="GO:0016787">
    <property type="term" value="F:hydrolase activity"/>
    <property type="evidence" value="ECO:0007669"/>
    <property type="project" value="UniProtKB-KW"/>
</dbReference>
<evidence type="ECO:0000313" key="7">
    <source>
        <dbReference type="EMBL" id="EPS27174.1"/>
    </source>
</evidence>
<protein>
    <submittedName>
        <fullName evidence="7">Uncharacterized protein</fullName>
    </submittedName>
</protein>
<evidence type="ECO:0000256" key="6">
    <source>
        <dbReference type="SAM" id="SignalP"/>
    </source>
</evidence>
<dbReference type="SUPFAM" id="SSF53933">
    <property type="entry name" value="Microbial ribonucleases"/>
    <property type="match status" value="1"/>
</dbReference>
<evidence type="ECO:0000256" key="4">
    <source>
        <dbReference type="ARBA" id="ARBA00023157"/>
    </source>
</evidence>
<dbReference type="InterPro" id="IPR016191">
    <property type="entry name" value="Ribonuclease/ribotoxin"/>
</dbReference>
<keyword evidence="2" id="KW-0255">Endonuclease</keyword>
<dbReference type="InterPro" id="IPR000026">
    <property type="entry name" value="N1-like"/>
</dbReference>
<keyword evidence="5" id="KW-0456">Lyase</keyword>
<reference evidence="7 8" key="1">
    <citation type="journal article" date="2013" name="PLoS ONE">
        <title>Genomic and secretomic analyses reveal unique features of the lignocellulolytic enzyme system of Penicillium decumbens.</title>
        <authorList>
            <person name="Liu G."/>
            <person name="Zhang L."/>
            <person name="Wei X."/>
            <person name="Zou G."/>
            <person name="Qin Y."/>
            <person name="Ma L."/>
            <person name="Li J."/>
            <person name="Zheng H."/>
            <person name="Wang S."/>
            <person name="Wang C."/>
            <person name="Xun L."/>
            <person name="Zhao G.-P."/>
            <person name="Zhou Z."/>
            <person name="Qu Y."/>
        </authorList>
    </citation>
    <scope>NUCLEOTIDE SEQUENCE [LARGE SCALE GENOMIC DNA]</scope>
    <source>
        <strain evidence="8">114-2 / CGMCC 5302</strain>
    </source>
</reference>
<evidence type="ECO:0000256" key="2">
    <source>
        <dbReference type="ARBA" id="ARBA00022759"/>
    </source>
</evidence>
<keyword evidence="4" id="KW-1015">Disulfide bond</keyword>
<dbReference type="Gene3D" id="3.10.450.30">
    <property type="entry name" value="Microbial ribonucleases"/>
    <property type="match status" value="1"/>
</dbReference>
<dbReference type="PANTHER" id="PTHR42104:SF2">
    <property type="entry name" value="GUANYL-SPECIFIC RIBONUCLEASE, PUTATIVE (AFU_ORTHOLOGUE AFUA_4G01200)-RELATED"/>
    <property type="match status" value="1"/>
</dbReference>
<dbReference type="Proteomes" id="UP000019376">
    <property type="component" value="Unassembled WGS sequence"/>
</dbReference>
<keyword evidence="3" id="KW-0378">Hydrolase</keyword>
<dbReference type="OrthoDB" id="5425539at2759"/>
<keyword evidence="6" id="KW-0732">Signal</keyword>
<dbReference type="EMBL" id="KB644409">
    <property type="protein sequence ID" value="EPS27174.1"/>
    <property type="molecule type" value="Genomic_DNA"/>
</dbReference>
<keyword evidence="1" id="KW-0540">Nuclease</keyword>
<evidence type="ECO:0000256" key="1">
    <source>
        <dbReference type="ARBA" id="ARBA00022722"/>
    </source>
</evidence>
<evidence type="ECO:0000256" key="5">
    <source>
        <dbReference type="ARBA" id="ARBA00023239"/>
    </source>
</evidence>
<dbReference type="STRING" id="933388.S7ZAD1"/>
<dbReference type="AlphaFoldDB" id="S7ZAD1"/>
<proteinExistence type="predicted"/>
<accession>S7ZAD1</accession>
<evidence type="ECO:0000313" key="8">
    <source>
        <dbReference type="Proteomes" id="UP000019376"/>
    </source>
</evidence>
<dbReference type="Pfam" id="PF00545">
    <property type="entry name" value="Ribonuclease"/>
    <property type="match status" value="1"/>
</dbReference>
<keyword evidence="8" id="KW-1185">Reference proteome</keyword>
<dbReference type="eggNOG" id="ENOG502SHNW">
    <property type="taxonomic scope" value="Eukaryota"/>
</dbReference>
<feature type="signal peptide" evidence="6">
    <location>
        <begin position="1"/>
        <end position="19"/>
    </location>
</feature>